<feature type="compositionally biased region" description="Low complexity" evidence="1">
    <location>
        <begin position="577"/>
        <end position="590"/>
    </location>
</feature>
<feature type="region of interest" description="Disordered" evidence="1">
    <location>
        <begin position="147"/>
        <end position="174"/>
    </location>
</feature>
<feature type="region of interest" description="Disordered" evidence="1">
    <location>
        <begin position="264"/>
        <end position="291"/>
    </location>
</feature>
<feature type="compositionally biased region" description="Basic residues" evidence="1">
    <location>
        <begin position="431"/>
        <end position="444"/>
    </location>
</feature>
<evidence type="ECO:0000256" key="2">
    <source>
        <dbReference type="SAM" id="Phobius"/>
    </source>
</evidence>
<gene>
    <name evidence="3" type="ORF">ECC02_002679</name>
</gene>
<evidence type="ECO:0000256" key="1">
    <source>
        <dbReference type="SAM" id="MobiDB-lite"/>
    </source>
</evidence>
<feature type="region of interest" description="Disordered" evidence="1">
    <location>
        <begin position="410"/>
        <end position="450"/>
    </location>
</feature>
<feature type="transmembrane region" description="Helical" evidence="2">
    <location>
        <begin position="51"/>
        <end position="68"/>
    </location>
</feature>
<dbReference type="AlphaFoldDB" id="A0A7J6YC38"/>
<evidence type="ECO:0000313" key="4">
    <source>
        <dbReference type="Proteomes" id="UP000583944"/>
    </source>
</evidence>
<feature type="compositionally biased region" description="Basic and acidic residues" evidence="1">
    <location>
        <begin position="477"/>
        <end position="488"/>
    </location>
</feature>
<accession>A0A7J6YC38</accession>
<feature type="compositionally biased region" description="Polar residues" evidence="1">
    <location>
        <begin position="265"/>
        <end position="280"/>
    </location>
</feature>
<sequence>MEKSTTIFWLLCWFLLFLSFCCCLFCSALSLSLHIYIYILPCLMTPPTDNYLFYSILFYFYFYSTFLGEMRKNPYLAHYFGAALDSSFEEEGINAAANFAYFPNSKHMTQRVFCPSRESELSNGSSTAVCTPPSNVTPGIRVAATRARDGFPSSPPEYTNRLPPLPLSASRRSTPVEVYTDRQNSFYTDLSITRSNSPMGIRTHQTPEHPSIEVFNRGAPGWGSMIRQSHAAVAEVRELLGAEKATPAASMPVANGVISAVESDGGQNEVGTETKVSPATSLYEGENTRTGTTSSYVPMSCAEHHPVDVSLVPQSTIALPSAEATSQRPAPNASSQEEEKNIVTNSISSHDAPNKIGHRPDPPALQQSTASVPLQVKCFVLTLNPDAVACALKRLSRQPPYVYAMQNNESTVQGESNMPEKVSPVVSTGRPKSRSHGERKKSKSKGQDRKDGVISVASLYGILERLADVVRPQSESRCVDSNEKRGDLDGSFQPPHSLNVSEEKGERIDTYCKERSMREPVVAPKVLMGNAPRIEGRDFPLNDHREAFNSIVPTSQLQSVGVNVQRPLYRQRRTSSARRPSASRAPRTPSYALPTESWLCKGAELNDAPVDASFIMEGSKTKGALR</sequence>
<keyword evidence="2" id="KW-0472">Membrane</keyword>
<feature type="region of interest" description="Disordered" evidence="1">
    <location>
        <begin position="321"/>
        <end position="340"/>
    </location>
</feature>
<feature type="region of interest" description="Disordered" evidence="1">
    <location>
        <begin position="565"/>
        <end position="591"/>
    </location>
</feature>
<protein>
    <submittedName>
        <fullName evidence="3">Uncharacterized protein</fullName>
    </submittedName>
</protein>
<dbReference type="Proteomes" id="UP000583944">
    <property type="component" value="Unassembled WGS sequence"/>
</dbReference>
<dbReference type="VEuPathDB" id="TriTrypDB:BCY84_14495"/>
<feature type="region of interest" description="Disordered" evidence="1">
    <location>
        <begin position="346"/>
        <end position="368"/>
    </location>
</feature>
<dbReference type="VEuPathDB" id="TriTrypDB:ECC02_002679"/>
<feature type="region of interest" description="Disordered" evidence="1">
    <location>
        <begin position="473"/>
        <end position="504"/>
    </location>
</feature>
<reference evidence="3 4" key="1">
    <citation type="journal article" date="2019" name="Genome Biol. Evol.">
        <title>Nanopore Sequencing Significantly Improves Genome Assembly of the Protozoan Parasite Trypanosoma cruzi.</title>
        <authorList>
            <person name="Diaz-Viraque F."/>
            <person name="Pita S."/>
            <person name="Greif G."/>
            <person name="de Souza R.C.M."/>
            <person name="Iraola G."/>
            <person name="Robello C."/>
        </authorList>
    </citation>
    <scope>NUCLEOTIDE SEQUENCE [LARGE SCALE GENOMIC DNA]</scope>
    <source>
        <strain evidence="3 4">Berenice</strain>
    </source>
</reference>
<evidence type="ECO:0000313" key="3">
    <source>
        <dbReference type="EMBL" id="KAF5224093.1"/>
    </source>
</evidence>
<keyword evidence="2" id="KW-1133">Transmembrane helix</keyword>
<name>A0A7J6YC38_TRYCR</name>
<proteinExistence type="predicted"/>
<feature type="transmembrane region" description="Helical" evidence="2">
    <location>
        <begin position="7"/>
        <end position="39"/>
    </location>
</feature>
<keyword evidence="2" id="KW-0812">Transmembrane</keyword>
<organism evidence="3 4">
    <name type="scientific">Trypanosoma cruzi</name>
    <dbReference type="NCBI Taxonomy" id="5693"/>
    <lineage>
        <taxon>Eukaryota</taxon>
        <taxon>Discoba</taxon>
        <taxon>Euglenozoa</taxon>
        <taxon>Kinetoplastea</taxon>
        <taxon>Metakinetoplastina</taxon>
        <taxon>Trypanosomatida</taxon>
        <taxon>Trypanosomatidae</taxon>
        <taxon>Trypanosoma</taxon>
        <taxon>Schizotrypanum</taxon>
    </lineage>
</organism>
<dbReference type="EMBL" id="JABDHM010000014">
    <property type="protein sequence ID" value="KAF5224093.1"/>
    <property type="molecule type" value="Genomic_DNA"/>
</dbReference>
<comment type="caution">
    <text evidence="3">The sequence shown here is derived from an EMBL/GenBank/DDBJ whole genome shotgun (WGS) entry which is preliminary data.</text>
</comment>
<feature type="compositionally biased region" description="Polar residues" evidence="1">
    <location>
        <begin position="321"/>
        <end position="335"/>
    </location>
</feature>